<name>A0A2S9XI78_9BACT</name>
<evidence type="ECO:0000256" key="4">
    <source>
        <dbReference type="RuleBase" id="RU363019"/>
    </source>
</evidence>
<dbReference type="EMBL" id="PVNK01000208">
    <property type="protein sequence ID" value="PRP92537.1"/>
    <property type="molecule type" value="Genomic_DNA"/>
</dbReference>
<dbReference type="InterPro" id="IPR020892">
    <property type="entry name" value="Cyclophilin-type_PPIase_CS"/>
</dbReference>
<reference evidence="6 7" key="1">
    <citation type="submission" date="2018-03" db="EMBL/GenBank/DDBJ databases">
        <title>Draft Genome Sequences of the Obligatory Marine Myxobacteria Enhygromyxa salina SWB005.</title>
        <authorList>
            <person name="Poehlein A."/>
            <person name="Moghaddam J.A."/>
            <person name="Harms H."/>
            <person name="Alanjari M."/>
            <person name="Koenig G.M."/>
            <person name="Daniel R."/>
            <person name="Schaeberle T.F."/>
        </authorList>
    </citation>
    <scope>NUCLEOTIDE SEQUENCE [LARGE SCALE GENOMIC DNA]</scope>
    <source>
        <strain evidence="6 7">SWB005</strain>
    </source>
</reference>
<dbReference type="PRINTS" id="PR00153">
    <property type="entry name" value="CSAPPISMRASE"/>
</dbReference>
<evidence type="ECO:0000256" key="2">
    <source>
        <dbReference type="ARBA" id="ARBA00023110"/>
    </source>
</evidence>
<dbReference type="Pfam" id="PF00160">
    <property type="entry name" value="Pro_isomerase"/>
    <property type="match status" value="1"/>
</dbReference>
<dbReference type="Gene3D" id="2.40.100.10">
    <property type="entry name" value="Cyclophilin-like"/>
    <property type="match status" value="1"/>
</dbReference>
<dbReference type="PANTHER" id="PTHR45625:SF4">
    <property type="entry name" value="PEPTIDYLPROLYL ISOMERASE DOMAIN AND WD REPEAT-CONTAINING PROTEIN 1"/>
    <property type="match status" value="1"/>
</dbReference>
<feature type="domain" description="PPIase cyclophilin-type" evidence="5">
    <location>
        <begin position="67"/>
        <end position="186"/>
    </location>
</feature>
<dbReference type="InterPro" id="IPR002130">
    <property type="entry name" value="Cyclophilin-type_PPIase_dom"/>
</dbReference>
<dbReference type="GO" id="GO:0003755">
    <property type="term" value="F:peptidyl-prolyl cis-trans isomerase activity"/>
    <property type="evidence" value="ECO:0007669"/>
    <property type="project" value="UniProtKB-UniRule"/>
</dbReference>
<evidence type="ECO:0000313" key="7">
    <source>
        <dbReference type="Proteomes" id="UP000237968"/>
    </source>
</evidence>
<dbReference type="SUPFAM" id="SSF50891">
    <property type="entry name" value="Cyclophilin-like"/>
    <property type="match status" value="1"/>
</dbReference>
<dbReference type="AlphaFoldDB" id="A0A2S9XI78"/>
<comment type="caution">
    <text evidence="6">The sequence shown here is derived from an EMBL/GenBank/DDBJ whole genome shotgun (WGS) entry which is preliminary data.</text>
</comment>
<dbReference type="InterPro" id="IPR044666">
    <property type="entry name" value="Cyclophilin_A-like"/>
</dbReference>
<protein>
    <recommendedName>
        <fullName evidence="4">Peptidyl-prolyl cis-trans isomerase</fullName>
        <shortName evidence="4">PPIase</shortName>
        <ecNumber evidence="4">5.2.1.8</ecNumber>
    </recommendedName>
</protein>
<accession>A0A2S9XI78</accession>
<gene>
    <name evidence="6" type="primary">ppiB</name>
    <name evidence="6" type="ORF">ENSA5_48590</name>
</gene>
<dbReference type="CDD" id="cd00317">
    <property type="entry name" value="cyclophilin"/>
    <property type="match status" value="1"/>
</dbReference>
<evidence type="ECO:0000256" key="1">
    <source>
        <dbReference type="ARBA" id="ARBA00007365"/>
    </source>
</evidence>
<dbReference type="PROSITE" id="PS00170">
    <property type="entry name" value="CSA_PPIASE_1"/>
    <property type="match status" value="1"/>
</dbReference>
<keyword evidence="2 4" id="KW-0697">Rotamase</keyword>
<comment type="function">
    <text evidence="4">PPIases accelerate the folding of proteins. It catalyzes the cis-trans isomerization of proline imidic peptide bonds in oligopeptides.</text>
</comment>
<keyword evidence="7" id="KW-1185">Reference proteome</keyword>
<dbReference type="EC" id="5.2.1.8" evidence="4"/>
<dbReference type="GO" id="GO:0006457">
    <property type="term" value="P:protein folding"/>
    <property type="evidence" value="ECO:0007669"/>
    <property type="project" value="InterPro"/>
</dbReference>
<proteinExistence type="inferred from homology"/>
<evidence type="ECO:0000313" key="6">
    <source>
        <dbReference type="EMBL" id="PRP92537.1"/>
    </source>
</evidence>
<keyword evidence="3 4" id="KW-0413">Isomerase</keyword>
<comment type="catalytic activity">
    <reaction evidence="4">
        <text>[protein]-peptidylproline (omega=180) = [protein]-peptidylproline (omega=0)</text>
        <dbReference type="Rhea" id="RHEA:16237"/>
        <dbReference type="Rhea" id="RHEA-COMP:10747"/>
        <dbReference type="Rhea" id="RHEA-COMP:10748"/>
        <dbReference type="ChEBI" id="CHEBI:83833"/>
        <dbReference type="ChEBI" id="CHEBI:83834"/>
        <dbReference type="EC" id="5.2.1.8"/>
    </reaction>
</comment>
<comment type="similarity">
    <text evidence="1 4">Belongs to the cyclophilin-type PPIase family.</text>
</comment>
<dbReference type="InterPro" id="IPR029000">
    <property type="entry name" value="Cyclophilin-like_dom_sf"/>
</dbReference>
<evidence type="ECO:0000256" key="3">
    <source>
        <dbReference type="ARBA" id="ARBA00023235"/>
    </source>
</evidence>
<evidence type="ECO:0000259" key="5">
    <source>
        <dbReference type="PROSITE" id="PS50072"/>
    </source>
</evidence>
<dbReference type="Proteomes" id="UP000237968">
    <property type="component" value="Unassembled WGS sequence"/>
</dbReference>
<organism evidence="6 7">
    <name type="scientific">Enhygromyxa salina</name>
    <dbReference type="NCBI Taxonomy" id="215803"/>
    <lineage>
        <taxon>Bacteria</taxon>
        <taxon>Pseudomonadati</taxon>
        <taxon>Myxococcota</taxon>
        <taxon>Polyangia</taxon>
        <taxon>Nannocystales</taxon>
        <taxon>Nannocystaceae</taxon>
        <taxon>Enhygromyxa</taxon>
    </lineage>
</organism>
<dbReference type="PROSITE" id="PS50072">
    <property type="entry name" value="CSA_PPIASE_2"/>
    <property type="match status" value="1"/>
</dbReference>
<sequence>MPLAADANVAVRRQAREGLLGHAELLAQFELAERVAVASRPSPFPEQLAAKLRAFVGRRPIGLRVTTTVGSFTIEFAGVAAPINQANLVELAREGFYDGLGFHRVVPGFVVQGGDPRGDGYGGPGYVVPCEWSNLHYERGTVGIATAGKDTGGSQFFVTQTPQPHLDARYTVVGQISEGLEVVDLLLPGDRIETVEVVESRPGADEAG</sequence>
<dbReference type="PANTHER" id="PTHR45625">
    <property type="entry name" value="PEPTIDYL-PROLYL CIS-TRANS ISOMERASE-RELATED"/>
    <property type="match status" value="1"/>
</dbReference>